<dbReference type="InterPro" id="IPR036047">
    <property type="entry name" value="F-box-like_dom_sf"/>
</dbReference>
<evidence type="ECO:0000259" key="8">
    <source>
        <dbReference type="PROSITE" id="PS50181"/>
    </source>
</evidence>
<gene>
    <name evidence="9" type="ORF">D0863_14846</name>
</gene>
<evidence type="ECO:0000313" key="10">
    <source>
        <dbReference type="Proteomes" id="UP000269276"/>
    </source>
</evidence>
<dbReference type="PRINTS" id="PR00320">
    <property type="entry name" value="GPROTEINBRPT"/>
</dbReference>
<reference evidence="9 10" key="1">
    <citation type="journal article" date="2018" name="BMC Genomics">
        <title>Genomic evidence for intraspecific hybridization in a clonal and extremely halotolerant yeast.</title>
        <authorList>
            <person name="Gostincar C."/>
            <person name="Stajich J.E."/>
            <person name="Zupancic J."/>
            <person name="Zalar P."/>
            <person name="Gunde-Cimerman N."/>
        </authorList>
    </citation>
    <scope>NUCLEOTIDE SEQUENCE [LARGE SCALE GENOMIC DNA]</scope>
    <source>
        <strain evidence="9 10">EXF-2682</strain>
    </source>
</reference>
<organism evidence="9 10">
    <name type="scientific">Hortaea werneckii</name>
    <name type="common">Black yeast</name>
    <name type="synonym">Cladosporium werneckii</name>
    <dbReference type="NCBI Taxonomy" id="91943"/>
    <lineage>
        <taxon>Eukaryota</taxon>
        <taxon>Fungi</taxon>
        <taxon>Dikarya</taxon>
        <taxon>Ascomycota</taxon>
        <taxon>Pezizomycotina</taxon>
        <taxon>Dothideomycetes</taxon>
        <taxon>Dothideomycetidae</taxon>
        <taxon>Mycosphaerellales</taxon>
        <taxon>Teratosphaeriaceae</taxon>
        <taxon>Hortaea</taxon>
    </lineage>
</organism>
<dbReference type="GO" id="GO:0031146">
    <property type="term" value="P:SCF-dependent proteasomal ubiquitin-dependent protein catabolic process"/>
    <property type="evidence" value="ECO:0007669"/>
    <property type="project" value="UniProtKB-ARBA"/>
</dbReference>
<feature type="compositionally biased region" description="Polar residues" evidence="7">
    <location>
        <begin position="669"/>
        <end position="685"/>
    </location>
</feature>
<dbReference type="SMART" id="SM00256">
    <property type="entry name" value="FBOX"/>
    <property type="match status" value="1"/>
</dbReference>
<dbReference type="EMBL" id="QWIP01001030">
    <property type="protein sequence ID" value="RMY50547.1"/>
    <property type="molecule type" value="Genomic_DNA"/>
</dbReference>
<feature type="repeat" description="WD" evidence="6">
    <location>
        <begin position="651"/>
        <end position="675"/>
    </location>
</feature>
<feature type="region of interest" description="Disordered" evidence="7">
    <location>
        <begin position="1"/>
        <end position="61"/>
    </location>
</feature>
<dbReference type="GO" id="GO:0019005">
    <property type="term" value="C:SCF ubiquitin ligase complex"/>
    <property type="evidence" value="ECO:0007669"/>
    <property type="project" value="UniProtKB-ARBA"/>
</dbReference>
<dbReference type="OrthoDB" id="5580488at2759"/>
<evidence type="ECO:0000256" key="3">
    <source>
        <dbReference type="ARBA" id="ARBA00022574"/>
    </source>
</evidence>
<feature type="domain" description="F-box" evidence="8">
    <location>
        <begin position="227"/>
        <end position="273"/>
    </location>
</feature>
<feature type="region of interest" description="Disordered" evidence="7">
    <location>
        <begin position="669"/>
        <end position="719"/>
    </location>
</feature>
<dbReference type="PROSITE" id="PS50294">
    <property type="entry name" value="WD_REPEATS_REGION"/>
    <property type="match status" value="4"/>
</dbReference>
<evidence type="ECO:0000256" key="1">
    <source>
        <dbReference type="ARBA" id="ARBA00004906"/>
    </source>
</evidence>
<feature type="compositionally biased region" description="Polar residues" evidence="7">
    <location>
        <begin position="117"/>
        <end position="126"/>
    </location>
</feature>
<keyword evidence="3 6" id="KW-0853">WD repeat</keyword>
<name>A0A3M7CFV4_HORWE</name>
<dbReference type="Pfam" id="PF12937">
    <property type="entry name" value="F-box-like"/>
    <property type="match status" value="1"/>
</dbReference>
<keyword evidence="4" id="KW-0677">Repeat</keyword>
<dbReference type="CDD" id="cd22147">
    <property type="entry name" value="F-box_SpPof1-like"/>
    <property type="match status" value="1"/>
</dbReference>
<dbReference type="InterPro" id="IPR001810">
    <property type="entry name" value="F-box_dom"/>
</dbReference>
<feature type="repeat" description="WD" evidence="6">
    <location>
        <begin position="495"/>
        <end position="535"/>
    </location>
</feature>
<dbReference type="CDD" id="cd00200">
    <property type="entry name" value="WD40"/>
    <property type="match status" value="1"/>
</dbReference>
<comment type="caution">
    <text evidence="9">The sequence shown here is derived from an EMBL/GenBank/DDBJ whole genome shotgun (WGS) entry which is preliminary data.</text>
</comment>
<feature type="compositionally biased region" description="Basic and acidic residues" evidence="7">
    <location>
        <begin position="52"/>
        <end position="61"/>
    </location>
</feature>
<feature type="compositionally biased region" description="Acidic residues" evidence="7">
    <location>
        <begin position="35"/>
        <end position="51"/>
    </location>
</feature>
<feature type="region of interest" description="Disordered" evidence="7">
    <location>
        <begin position="331"/>
        <end position="381"/>
    </location>
</feature>
<dbReference type="SUPFAM" id="SSF50978">
    <property type="entry name" value="WD40 repeat-like"/>
    <property type="match status" value="1"/>
</dbReference>
<accession>A0A3M7CFV4</accession>
<dbReference type="Gene3D" id="1.20.1280.50">
    <property type="match status" value="1"/>
</dbReference>
<evidence type="ECO:0000256" key="5">
    <source>
        <dbReference type="ARBA" id="ARBA00022786"/>
    </source>
</evidence>
<feature type="repeat" description="WD" evidence="6">
    <location>
        <begin position="455"/>
        <end position="494"/>
    </location>
</feature>
<evidence type="ECO:0000256" key="4">
    <source>
        <dbReference type="ARBA" id="ARBA00022737"/>
    </source>
</evidence>
<protein>
    <recommendedName>
        <fullName evidence="8">F-box domain-containing protein</fullName>
    </recommendedName>
</protein>
<evidence type="ECO:0000313" key="9">
    <source>
        <dbReference type="EMBL" id="RMY50547.1"/>
    </source>
</evidence>
<feature type="compositionally biased region" description="Basic and acidic residues" evidence="7">
    <location>
        <begin position="15"/>
        <end position="24"/>
    </location>
</feature>
<feature type="region of interest" description="Disordered" evidence="7">
    <location>
        <begin position="106"/>
        <end position="145"/>
    </location>
</feature>
<dbReference type="InterPro" id="IPR051075">
    <property type="entry name" value="SCF_subunit_WD-repeat"/>
</dbReference>
<sequence>MASVEQASTAAMAKHHAEEAEPSRSTRQQQQPTPNEEEGVDLRDYDEEEHDQGELCRHDHDHERLRNRYRKDVTDGEHNISIPASSKHAEKTVAPFLSEHIPMQYNPVGGHHAPMHNQHTSHQQPADDSVYHHDPSPPQDRTNTKFCYRHRPDLKCRRQANEPSMEQLQNELASLSQSDQQAISHVWSLFSAAPAKHRNLMLQGILTQCCFPQLSFISASVRDLIKIDFLSALPPELGFKILCYLDTTSLCKAAQVSQRWRSLADDDVVWHKMCEQHIDRKCTKCGWGLPLLERKRLRCEKRQIQLRAMGRGENSWSPAITPVPEELPVSAVQSGAGEGSSAGVKRSLESGPPSPVSVKRLCSRPVPMSGEEAPRSGEGEVGYFEPKRRPWKDVYKDRFKVGTAWKYGRCSTKVFKGHSNGVMCVQFDENVLITGSYDSTVKVWDIHTGEALRTLTGHTSGIRCLQFDDNKLMTGSLDSTLRLWNWRTGQCLRTFQAHSEGILTLHFNGPRFVATGSMDKTIRVWDSENKQTFLLRGHTDWVNCVKVDEASRTLFSASDDLTVRLWDLDSRECIKVFEGHVGQVQQIVPLPAEFELDEEVASGVAKGDDENDDTSSVSSAAESLRRDSPVPAPTAKIPFWPTDDDRPAPPRYMLTGALDSTIRLWNVHSSPSLHPSSTDPNTHNPNKAPPHPTEEGGATSSSTTTTSFIQLPTDPLTNSHTPRAASCLRTFFGHVEGIWALAADHLRLVSGSEDRMMKVWDPRTGKCERTFTGHAGPITCCWLSDWAVASGGEDCEVRMLVFGDR</sequence>
<dbReference type="SUPFAM" id="SSF81383">
    <property type="entry name" value="F-box domain"/>
    <property type="match status" value="1"/>
</dbReference>
<dbReference type="VEuPathDB" id="FungiDB:BTJ68_09422"/>
<evidence type="ECO:0000256" key="6">
    <source>
        <dbReference type="PROSITE-ProRule" id="PRU00221"/>
    </source>
</evidence>
<evidence type="ECO:0000256" key="7">
    <source>
        <dbReference type="SAM" id="MobiDB-lite"/>
    </source>
</evidence>
<dbReference type="Pfam" id="PF00400">
    <property type="entry name" value="WD40"/>
    <property type="match status" value="6"/>
</dbReference>
<dbReference type="InterPro" id="IPR001680">
    <property type="entry name" value="WD40_rpt"/>
</dbReference>
<feature type="compositionally biased region" description="Polar residues" evidence="7">
    <location>
        <begin position="25"/>
        <end position="34"/>
    </location>
</feature>
<dbReference type="PROSITE" id="PS50181">
    <property type="entry name" value="FBOX"/>
    <property type="match status" value="1"/>
</dbReference>
<dbReference type="Gene3D" id="2.130.10.10">
    <property type="entry name" value="YVTN repeat-like/Quinoprotein amine dehydrogenase"/>
    <property type="match status" value="3"/>
</dbReference>
<dbReference type="InterPro" id="IPR020472">
    <property type="entry name" value="WD40_PAC1"/>
</dbReference>
<dbReference type="FunFam" id="2.130.10.10:FF:000715">
    <property type="entry name" value="F-box protein MET30"/>
    <property type="match status" value="1"/>
</dbReference>
<comment type="pathway">
    <text evidence="1">Protein modification; protein ubiquitination.</text>
</comment>
<dbReference type="InterPro" id="IPR019775">
    <property type="entry name" value="WD40_repeat_CS"/>
</dbReference>
<dbReference type="AlphaFoldDB" id="A0A3M7CFV4"/>
<dbReference type="PANTHER" id="PTHR19872:SF9">
    <property type="entry name" value="UBIQUITIN-BINDING SDF UBIQUITIN LIGASE COMPLEX SUBUNIT"/>
    <property type="match status" value="1"/>
</dbReference>
<dbReference type="PANTHER" id="PTHR19872">
    <property type="entry name" value="UBIQUITIN LIGASE SPECIFICITY FACTOR/HREP PROTEIN"/>
    <property type="match status" value="1"/>
</dbReference>
<dbReference type="Proteomes" id="UP000269276">
    <property type="component" value="Unassembled WGS sequence"/>
</dbReference>
<dbReference type="FunFam" id="1.20.1280.50:FF:000016">
    <property type="entry name" value="E3 ubiquitin ligase complex SCF subunit sconB"/>
    <property type="match status" value="1"/>
</dbReference>
<dbReference type="SMART" id="SM00320">
    <property type="entry name" value="WD40"/>
    <property type="match status" value="7"/>
</dbReference>
<comment type="similarity">
    <text evidence="2">Belongs to the WD repeat MET30/SCONB/SCON-2 family.</text>
</comment>
<proteinExistence type="inferred from homology"/>
<evidence type="ECO:0000256" key="2">
    <source>
        <dbReference type="ARBA" id="ARBA00007968"/>
    </source>
</evidence>
<feature type="repeat" description="WD" evidence="6">
    <location>
        <begin position="731"/>
        <end position="770"/>
    </location>
</feature>
<dbReference type="GO" id="GO:1990756">
    <property type="term" value="F:ubiquitin-like ligase-substrate adaptor activity"/>
    <property type="evidence" value="ECO:0007669"/>
    <property type="project" value="UniProtKB-ARBA"/>
</dbReference>
<feature type="repeat" description="WD" evidence="6">
    <location>
        <begin position="535"/>
        <end position="576"/>
    </location>
</feature>
<keyword evidence="5" id="KW-0833">Ubl conjugation pathway</keyword>
<dbReference type="PROSITE" id="PS50082">
    <property type="entry name" value="WD_REPEATS_2"/>
    <property type="match status" value="6"/>
</dbReference>
<dbReference type="PROSITE" id="PS00678">
    <property type="entry name" value="WD_REPEATS_1"/>
    <property type="match status" value="2"/>
</dbReference>
<dbReference type="InterPro" id="IPR036322">
    <property type="entry name" value="WD40_repeat_dom_sf"/>
</dbReference>
<dbReference type="InterPro" id="IPR015943">
    <property type="entry name" value="WD40/YVTN_repeat-like_dom_sf"/>
</dbReference>
<feature type="region of interest" description="Disordered" evidence="7">
    <location>
        <begin position="603"/>
        <end position="653"/>
    </location>
</feature>
<feature type="repeat" description="WD" evidence="6">
    <location>
        <begin position="415"/>
        <end position="454"/>
    </location>
</feature>